<proteinExistence type="predicted"/>
<keyword evidence="2" id="KW-1185">Reference proteome</keyword>
<gene>
    <name evidence="1" type="ORF">TTHERM_00128490</name>
</gene>
<dbReference type="GeneID" id="7834223"/>
<evidence type="ECO:0000313" key="1">
    <source>
        <dbReference type="EMBL" id="EAR96085.2"/>
    </source>
</evidence>
<dbReference type="KEGG" id="tet:TTHERM_00128490"/>
<dbReference type="AlphaFoldDB" id="I7M7V6"/>
<evidence type="ECO:0000313" key="2">
    <source>
        <dbReference type="Proteomes" id="UP000009168"/>
    </source>
</evidence>
<sequence length="104" mass="12134">MQQPQQQPINQLTFLFLLKVRKKYDKMNNVISAQIDDIVNKTGIGVLEIINFMKQNPYLKVIRLQKINRLLEFSNNILSTLNLSVEKFDKINPLSNAISNFRDI</sequence>
<accession>I7M7V6</accession>
<name>I7M7V6_TETTS</name>
<dbReference type="Proteomes" id="UP000009168">
    <property type="component" value="Unassembled WGS sequence"/>
</dbReference>
<dbReference type="EMBL" id="GG662699">
    <property type="protein sequence ID" value="EAR96085.2"/>
    <property type="molecule type" value="Genomic_DNA"/>
</dbReference>
<organism evidence="1 2">
    <name type="scientific">Tetrahymena thermophila (strain SB210)</name>
    <dbReference type="NCBI Taxonomy" id="312017"/>
    <lineage>
        <taxon>Eukaryota</taxon>
        <taxon>Sar</taxon>
        <taxon>Alveolata</taxon>
        <taxon>Ciliophora</taxon>
        <taxon>Intramacronucleata</taxon>
        <taxon>Oligohymenophorea</taxon>
        <taxon>Hymenostomatida</taxon>
        <taxon>Tetrahymenina</taxon>
        <taxon>Tetrahymenidae</taxon>
        <taxon>Tetrahymena</taxon>
    </lineage>
</organism>
<protein>
    <submittedName>
        <fullName evidence="1">von willebrand factor type A domain protein, putative</fullName>
    </submittedName>
</protein>
<dbReference type="InParanoid" id="I7M7V6"/>
<reference evidence="2" key="1">
    <citation type="journal article" date="2006" name="PLoS Biol.">
        <title>Macronuclear genome sequence of the ciliate Tetrahymena thermophila, a model eukaryote.</title>
        <authorList>
            <person name="Eisen J.A."/>
            <person name="Coyne R.S."/>
            <person name="Wu M."/>
            <person name="Wu D."/>
            <person name="Thiagarajan M."/>
            <person name="Wortman J.R."/>
            <person name="Badger J.H."/>
            <person name="Ren Q."/>
            <person name="Amedeo P."/>
            <person name="Jones K.M."/>
            <person name="Tallon L.J."/>
            <person name="Delcher A.L."/>
            <person name="Salzberg S.L."/>
            <person name="Silva J.C."/>
            <person name="Haas B.J."/>
            <person name="Majoros W.H."/>
            <person name="Farzad M."/>
            <person name="Carlton J.M."/>
            <person name="Smith R.K. Jr."/>
            <person name="Garg J."/>
            <person name="Pearlman R.E."/>
            <person name="Karrer K.M."/>
            <person name="Sun L."/>
            <person name="Manning G."/>
            <person name="Elde N.C."/>
            <person name="Turkewitz A.P."/>
            <person name="Asai D.J."/>
            <person name="Wilkes D.E."/>
            <person name="Wang Y."/>
            <person name="Cai H."/>
            <person name="Collins K."/>
            <person name="Stewart B.A."/>
            <person name="Lee S.R."/>
            <person name="Wilamowska K."/>
            <person name="Weinberg Z."/>
            <person name="Ruzzo W.L."/>
            <person name="Wloga D."/>
            <person name="Gaertig J."/>
            <person name="Frankel J."/>
            <person name="Tsao C.-C."/>
            <person name="Gorovsky M.A."/>
            <person name="Keeling P.J."/>
            <person name="Waller R.F."/>
            <person name="Patron N.J."/>
            <person name="Cherry J.M."/>
            <person name="Stover N.A."/>
            <person name="Krieger C.J."/>
            <person name="del Toro C."/>
            <person name="Ryder H.F."/>
            <person name="Williamson S.C."/>
            <person name="Barbeau R.A."/>
            <person name="Hamilton E.P."/>
            <person name="Orias E."/>
        </authorList>
    </citation>
    <scope>NUCLEOTIDE SEQUENCE [LARGE SCALE GENOMIC DNA]</scope>
    <source>
        <strain evidence="2">SB210</strain>
    </source>
</reference>
<dbReference type="RefSeq" id="XP_001016330.2">
    <property type="nucleotide sequence ID" value="XM_001016330.2"/>
</dbReference>